<dbReference type="InterPro" id="IPR016162">
    <property type="entry name" value="Ald_DH_N"/>
</dbReference>
<sequence length="460" mass="49884">MTVMESISELVRRARAAQAEFEKTATQESVDAIVKALAKTIYENAEPLAKLAAEESGMGLYEDKINKNKGKARIIWNFLKDKKSVGVISRDDRTCITEVARPMGVVAAITPCTNPIVTPMCNAMYAIKGRNAIILAPHPRAKKCAKVVTDLFRREIEALGAPADLVLLVEEPSTALSAELMSKCDVVVATGGMGMVKAAYSSGKPAYGVGAGNVQCIIDRGVDYREAAPKIIEGRRFDNGIICSGEQTIIVPKEDYAEIIEIFIENGCAYIERPEDVRRLRDTLFSVTETGGYAMNKKLVGQSAACVAQEAGLEVPADTKVLLVRADGSGKDDCLSKEKMCPVISAYAYDTWEDAVAVAQANLDVEGRGHSIAIHSHNKEHIEYAANHVTVCRVLVNQICSTMNGGSFFNSLTPTTTLGCGSWGNNSISENFSYKHLMNITRIAYEIPDAKAPSDEEIFQ</sequence>
<protein>
    <submittedName>
        <fullName evidence="3">Aldehyde dehydrogenase family protein</fullName>
    </submittedName>
</protein>
<keyword evidence="1" id="KW-0560">Oxidoreductase</keyword>
<feature type="domain" description="Aldehyde dehydrogenase" evidence="2">
    <location>
        <begin position="5"/>
        <end position="265"/>
    </location>
</feature>
<accession>A0A9D1LBF8</accession>
<evidence type="ECO:0000313" key="3">
    <source>
        <dbReference type="EMBL" id="HIU30262.1"/>
    </source>
</evidence>
<dbReference type="Gene3D" id="3.40.309.10">
    <property type="entry name" value="Aldehyde Dehydrogenase, Chain A, domain 2"/>
    <property type="match status" value="1"/>
</dbReference>
<reference evidence="3" key="2">
    <citation type="journal article" date="2021" name="PeerJ">
        <title>Extensive microbial diversity within the chicken gut microbiome revealed by metagenomics and culture.</title>
        <authorList>
            <person name="Gilroy R."/>
            <person name="Ravi A."/>
            <person name="Getino M."/>
            <person name="Pursley I."/>
            <person name="Horton D.L."/>
            <person name="Alikhan N.F."/>
            <person name="Baker D."/>
            <person name="Gharbi K."/>
            <person name="Hall N."/>
            <person name="Watson M."/>
            <person name="Adriaenssens E.M."/>
            <person name="Foster-Nyarko E."/>
            <person name="Jarju S."/>
            <person name="Secka A."/>
            <person name="Antonio M."/>
            <person name="Oren A."/>
            <person name="Chaudhuri R.R."/>
            <person name="La Ragione R."/>
            <person name="Hildebrand F."/>
            <person name="Pallen M.J."/>
        </authorList>
    </citation>
    <scope>NUCLEOTIDE SEQUENCE</scope>
    <source>
        <strain evidence="3">CHK195-4489</strain>
    </source>
</reference>
<dbReference type="Proteomes" id="UP000824089">
    <property type="component" value="Unassembled WGS sequence"/>
</dbReference>
<dbReference type="InterPro" id="IPR016163">
    <property type="entry name" value="Ald_DH_C"/>
</dbReference>
<dbReference type="Gene3D" id="3.40.605.10">
    <property type="entry name" value="Aldehyde Dehydrogenase, Chain A, domain 1"/>
    <property type="match status" value="1"/>
</dbReference>
<gene>
    <name evidence="3" type="ORF">IAD50_08215</name>
</gene>
<dbReference type="PANTHER" id="PTHR11699">
    <property type="entry name" value="ALDEHYDE DEHYDROGENASE-RELATED"/>
    <property type="match status" value="1"/>
</dbReference>
<dbReference type="CDD" id="cd07122">
    <property type="entry name" value="ALDH_F20_ACDH"/>
    <property type="match status" value="1"/>
</dbReference>
<dbReference type="AlphaFoldDB" id="A0A9D1LBF8"/>
<dbReference type="EMBL" id="DVMM01000181">
    <property type="protein sequence ID" value="HIU30262.1"/>
    <property type="molecule type" value="Genomic_DNA"/>
</dbReference>
<reference evidence="3" key="1">
    <citation type="submission" date="2020-10" db="EMBL/GenBank/DDBJ databases">
        <authorList>
            <person name="Gilroy R."/>
        </authorList>
    </citation>
    <scope>NUCLEOTIDE SEQUENCE</scope>
    <source>
        <strain evidence="3">CHK195-4489</strain>
    </source>
</reference>
<dbReference type="InterPro" id="IPR016161">
    <property type="entry name" value="Ald_DH/histidinol_DH"/>
</dbReference>
<name>A0A9D1LBF8_9CLOT</name>
<dbReference type="GO" id="GO:0016620">
    <property type="term" value="F:oxidoreductase activity, acting on the aldehyde or oxo group of donors, NAD or NADP as acceptor"/>
    <property type="evidence" value="ECO:0007669"/>
    <property type="project" value="InterPro"/>
</dbReference>
<comment type="caution">
    <text evidence="3">The sequence shown here is derived from an EMBL/GenBank/DDBJ whole genome shotgun (WGS) entry which is preliminary data.</text>
</comment>
<dbReference type="InterPro" id="IPR015590">
    <property type="entry name" value="Aldehyde_DH_dom"/>
</dbReference>
<evidence type="ECO:0000259" key="2">
    <source>
        <dbReference type="Pfam" id="PF00171"/>
    </source>
</evidence>
<dbReference type="SUPFAM" id="SSF53720">
    <property type="entry name" value="ALDH-like"/>
    <property type="match status" value="1"/>
</dbReference>
<dbReference type="Pfam" id="PF00171">
    <property type="entry name" value="Aldedh"/>
    <property type="match status" value="1"/>
</dbReference>
<proteinExistence type="predicted"/>
<evidence type="ECO:0000313" key="4">
    <source>
        <dbReference type="Proteomes" id="UP000824089"/>
    </source>
</evidence>
<evidence type="ECO:0000256" key="1">
    <source>
        <dbReference type="ARBA" id="ARBA00023002"/>
    </source>
</evidence>
<organism evidence="3 4">
    <name type="scientific">Candidatus Egerieisoma faecipullorum</name>
    <dbReference type="NCBI Taxonomy" id="2840963"/>
    <lineage>
        <taxon>Bacteria</taxon>
        <taxon>Bacillati</taxon>
        <taxon>Bacillota</taxon>
        <taxon>Clostridia</taxon>
        <taxon>Eubacteriales</taxon>
        <taxon>Clostridiaceae</taxon>
        <taxon>Clostridiaceae incertae sedis</taxon>
        <taxon>Candidatus Egerieisoma</taxon>
    </lineage>
</organism>